<dbReference type="SUPFAM" id="SSF50249">
    <property type="entry name" value="Nucleic acid-binding proteins"/>
    <property type="match status" value="2"/>
</dbReference>
<dbReference type="InterPro" id="IPR003871">
    <property type="entry name" value="RFA1B/D_OB_1st"/>
</dbReference>
<dbReference type="PANTHER" id="PTHR47165:SF4">
    <property type="entry name" value="OS03G0429900 PROTEIN"/>
    <property type="match status" value="1"/>
</dbReference>
<feature type="non-terminal residue" evidence="2">
    <location>
        <position position="1"/>
    </location>
</feature>
<dbReference type="EMBL" id="QZWG01000014">
    <property type="protein sequence ID" value="RZB68652.1"/>
    <property type="molecule type" value="Genomic_DNA"/>
</dbReference>
<name>A0A445H5A6_GLYSO</name>
<sequence>FFPVFGPAVVQCLTEEYASPYFCDVVQCLTEEYRGPKKSQNSLMARIPDKIKTVDGSKETLKLAMRITDLWFVGVANKSEQAKMVMVDSSGDEIHVVCKQDQLKAWKMDLKENCTYVMHNFRVIKNDGQYKVCDHPYKLAFTGVTIVRQCELDDIIGVVDEIVFCHVSPKSRRVVFKLSDLSDQFLSCTIWDDYCLQFLEYLDEHESESPIIVLLTNARIKEAQGSYPPSVSNSLKASKLANNEPVVQIQEFNQRLSELGIEVRSVLRGRGQGSSQLSGSTQLSSKETFISKSEAKTISEINNICECHKKTDIYTEPFTCACGKHNDRAMLRCRVEVMVNHKDKSTRFLLWDRECNESIGQSADEVNCLKIADGDLNLNASSEALDKFLGNVLAFKIKVQPKYKNSVVLKCSSDLSFINIVLDMLPDVEVLFHEVYFSDYCHIYMLSILMETCLWGLLWRLDL</sequence>
<keyword evidence="3" id="KW-1185">Reference proteome</keyword>
<protein>
    <recommendedName>
        <fullName evidence="1">Replication protein A 70 kDa DNA-binding subunit B/D first OB fold domain-containing protein</fullName>
    </recommendedName>
</protein>
<dbReference type="Pfam" id="PF02721">
    <property type="entry name" value="DUF223"/>
    <property type="match status" value="1"/>
</dbReference>
<dbReference type="Gene3D" id="2.40.50.140">
    <property type="entry name" value="Nucleic acid-binding proteins"/>
    <property type="match status" value="3"/>
</dbReference>
<comment type="caution">
    <text evidence="2">The sequence shown here is derived from an EMBL/GenBank/DDBJ whole genome shotgun (WGS) entry which is preliminary data.</text>
</comment>
<dbReference type="InterPro" id="IPR012340">
    <property type="entry name" value="NA-bd_OB-fold"/>
</dbReference>
<dbReference type="Proteomes" id="UP000289340">
    <property type="component" value="Chromosome 14"/>
</dbReference>
<organism evidence="2 3">
    <name type="scientific">Glycine soja</name>
    <name type="common">Wild soybean</name>
    <dbReference type="NCBI Taxonomy" id="3848"/>
    <lineage>
        <taxon>Eukaryota</taxon>
        <taxon>Viridiplantae</taxon>
        <taxon>Streptophyta</taxon>
        <taxon>Embryophyta</taxon>
        <taxon>Tracheophyta</taxon>
        <taxon>Spermatophyta</taxon>
        <taxon>Magnoliopsida</taxon>
        <taxon>eudicotyledons</taxon>
        <taxon>Gunneridae</taxon>
        <taxon>Pentapetalae</taxon>
        <taxon>rosids</taxon>
        <taxon>fabids</taxon>
        <taxon>Fabales</taxon>
        <taxon>Fabaceae</taxon>
        <taxon>Papilionoideae</taxon>
        <taxon>50 kb inversion clade</taxon>
        <taxon>NPAAA clade</taxon>
        <taxon>indigoferoid/millettioid clade</taxon>
        <taxon>Phaseoleae</taxon>
        <taxon>Glycine</taxon>
        <taxon>Glycine subgen. Soja</taxon>
    </lineage>
</organism>
<dbReference type="PANTHER" id="PTHR47165">
    <property type="entry name" value="OS03G0429900 PROTEIN"/>
    <property type="match status" value="1"/>
</dbReference>
<accession>A0A445H5A6</accession>
<feature type="domain" description="Replication protein A 70 kDa DNA-binding subunit B/D first OB fold" evidence="1">
    <location>
        <begin position="51"/>
        <end position="150"/>
    </location>
</feature>
<evidence type="ECO:0000259" key="1">
    <source>
        <dbReference type="Pfam" id="PF02721"/>
    </source>
</evidence>
<dbReference type="CDD" id="cd04480">
    <property type="entry name" value="RPA1_DBD_A_like"/>
    <property type="match status" value="1"/>
</dbReference>
<proteinExistence type="predicted"/>
<dbReference type="AlphaFoldDB" id="A0A445H5A6"/>
<evidence type="ECO:0000313" key="2">
    <source>
        <dbReference type="EMBL" id="RZB68652.1"/>
    </source>
</evidence>
<reference evidence="2 3" key="1">
    <citation type="submission" date="2018-09" db="EMBL/GenBank/DDBJ databases">
        <title>A high-quality reference genome of wild soybean provides a powerful tool to mine soybean genomes.</title>
        <authorList>
            <person name="Xie M."/>
            <person name="Chung C.Y.L."/>
            <person name="Li M.-W."/>
            <person name="Wong F.-L."/>
            <person name="Chan T.-F."/>
            <person name="Lam H.-M."/>
        </authorList>
    </citation>
    <scope>NUCLEOTIDE SEQUENCE [LARGE SCALE GENOMIC DNA]</scope>
    <source>
        <strain evidence="3">cv. W05</strain>
        <tissue evidence="2">Hypocotyl of etiolated seedlings</tissue>
    </source>
</reference>
<evidence type="ECO:0000313" key="3">
    <source>
        <dbReference type="Proteomes" id="UP000289340"/>
    </source>
</evidence>
<dbReference type="CDD" id="cd04481">
    <property type="entry name" value="RPA1_DBD_B_like"/>
    <property type="match status" value="1"/>
</dbReference>
<gene>
    <name evidence="2" type="ORF">D0Y65_038428</name>
</gene>